<dbReference type="EMBL" id="PGOL01008549">
    <property type="protein sequence ID" value="PKI31625.1"/>
    <property type="molecule type" value="Genomic_DNA"/>
</dbReference>
<accession>A0A2I0HIV2</accession>
<organism evidence="2 3">
    <name type="scientific">Punica granatum</name>
    <name type="common">Pomegranate</name>
    <dbReference type="NCBI Taxonomy" id="22663"/>
    <lineage>
        <taxon>Eukaryota</taxon>
        <taxon>Viridiplantae</taxon>
        <taxon>Streptophyta</taxon>
        <taxon>Embryophyta</taxon>
        <taxon>Tracheophyta</taxon>
        <taxon>Spermatophyta</taxon>
        <taxon>Magnoliopsida</taxon>
        <taxon>eudicotyledons</taxon>
        <taxon>Gunneridae</taxon>
        <taxon>Pentapetalae</taxon>
        <taxon>rosids</taxon>
        <taxon>malvids</taxon>
        <taxon>Myrtales</taxon>
        <taxon>Lythraceae</taxon>
        <taxon>Punica</taxon>
    </lineage>
</organism>
<feature type="compositionally biased region" description="Basic and acidic residues" evidence="1">
    <location>
        <begin position="39"/>
        <end position="60"/>
    </location>
</feature>
<evidence type="ECO:0000256" key="1">
    <source>
        <dbReference type="SAM" id="MobiDB-lite"/>
    </source>
</evidence>
<sequence length="70" mass="8102">MQPYLPGEDSVSPVKMTPMETELSADVERERDESESDELSQRFRLAEQRRRVEEADRTGEGEQGQSRLFV</sequence>
<name>A0A2I0HIV2_PUNGR</name>
<keyword evidence="3" id="KW-1185">Reference proteome</keyword>
<evidence type="ECO:0000313" key="3">
    <source>
        <dbReference type="Proteomes" id="UP000233551"/>
    </source>
</evidence>
<protein>
    <submittedName>
        <fullName evidence="2">Uncharacterized protein</fullName>
    </submittedName>
</protein>
<dbReference type="Proteomes" id="UP000233551">
    <property type="component" value="Unassembled WGS sequence"/>
</dbReference>
<reference evidence="2 3" key="1">
    <citation type="submission" date="2017-11" db="EMBL/GenBank/DDBJ databases">
        <title>De-novo sequencing of pomegranate (Punica granatum L.) genome.</title>
        <authorList>
            <person name="Akparov Z."/>
            <person name="Amiraslanov A."/>
            <person name="Hajiyeva S."/>
            <person name="Abbasov M."/>
            <person name="Kaur K."/>
            <person name="Hamwieh A."/>
            <person name="Solovyev V."/>
            <person name="Salamov A."/>
            <person name="Braich B."/>
            <person name="Kosarev P."/>
            <person name="Mahmoud A."/>
            <person name="Hajiyev E."/>
            <person name="Babayeva S."/>
            <person name="Izzatullayeva V."/>
            <person name="Mammadov A."/>
            <person name="Mammadov A."/>
            <person name="Sharifova S."/>
            <person name="Ojaghi J."/>
            <person name="Eynullazada K."/>
            <person name="Bayramov B."/>
            <person name="Abdulazimova A."/>
            <person name="Shahmuradov I."/>
        </authorList>
    </citation>
    <scope>NUCLEOTIDE SEQUENCE [LARGE SCALE GENOMIC DNA]</scope>
    <source>
        <strain evidence="3">cv. AG2017</strain>
        <tissue evidence="2">Leaf</tissue>
    </source>
</reference>
<feature type="region of interest" description="Disordered" evidence="1">
    <location>
        <begin position="1"/>
        <end position="70"/>
    </location>
</feature>
<proteinExistence type="predicted"/>
<dbReference type="AlphaFoldDB" id="A0A2I0HIV2"/>
<gene>
    <name evidence="2" type="ORF">CRG98_048007</name>
</gene>
<evidence type="ECO:0000313" key="2">
    <source>
        <dbReference type="EMBL" id="PKI31625.1"/>
    </source>
</evidence>
<comment type="caution">
    <text evidence="2">The sequence shown here is derived from an EMBL/GenBank/DDBJ whole genome shotgun (WGS) entry which is preliminary data.</text>
</comment>